<feature type="repeat" description="WD" evidence="4">
    <location>
        <begin position="1"/>
        <end position="35"/>
    </location>
</feature>
<evidence type="ECO:0008006" key="7">
    <source>
        <dbReference type="Google" id="ProtNLM"/>
    </source>
</evidence>
<evidence type="ECO:0000256" key="2">
    <source>
        <dbReference type="ARBA" id="ARBA00022574"/>
    </source>
</evidence>
<dbReference type="VEuPathDB" id="FungiDB:BDEG_21416"/>
<organism evidence="5 6">
    <name type="scientific">Batrachochytrium dendrobatidis (strain JEL423)</name>
    <dbReference type="NCBI Taxonomy" id="403673"/>
    <lineage>
        <taxon>Eukaryota</taxon>
        <taxon>Fungi</taxon>
        <taxon>Fungi incertae sedis</taxon>
        <taxon>Chytridiomycota</taxon>
        <taxon>Chytridiomycota incertae sedis</taxon>
        <taxon>Chytridiomycetes</taxon>
        <taxon>Rhizophydiales</taxon>
        <taxon>Rhizophydiales incertae sedis</taxon>
        <taxon>Batrachochytrium</taxon>
    </lineage>
</organism>
<proteinExistence type="inferred from homology"/>
<name>A0A177WBI6_BATDL</name>
<keyword evidence="2 4" id="KW-0853">WD repeat</keyword>
<reference evidence="5 6" key="2">
    <citation type="submission" date="2016-05" db="EMBL/GenBank/DDBJ databases">
        <title>Lineage-specific infection strategies underlie the spectrum of fungal disease in amphibians.</title>
        <authorList>
            <person name="Cuomo C.A."/>
            <person name="Farrer R.A."/>
            <person name="James T."/>
            <person name="Longcore J."/>
            <person name="Birren B."/>
        </authorList>
    </citation>
    <scope>NUCLEOTIDE SEQUENCE [LARGE SCALE GENOMIC DNA]</scope>
    <source>
        <strain evidence="5 6">JEL423</strain>
    </source>
</reference>
<sequence>MVAVQHHISEVAISTSLKDSSIHIWDIRNGALLSTLKGNTSMPLATDIMFAIGNHYTAATTATSSNSGMVDASEGYNGHINGPGNRPTIPSANLNGWMLPSLIISAQSDRATLNTWSLGKAQPILKSVIPEKLACVCISNSGRYCLGGGFSGRLYLWEIATGNMLRMFDAHYKPVTVVRFTADDALMISGGEDAMIHLWLLADVLDESIDHQELPVKLKSLKGHTLPIADLVCGLTPSTQTRCFTASLDKTCRIWDLNTGCCLVTILFPRPLTCIQVNSLETTIYAASIDGLVRSVNLYTTSTGALHALSEGDIRDADTEPCVFRGHRAAVTSLSLSMDETLLVTGSNDGDCVVWDTVTRQALRTFKAHKEPVSNVKIVFRPPSVTNPDAHCHTLVQAFKRFPIVRKSIEKDALGSENDGQSFVSRIPTRGLSALNDELDQELYPDAKRIYKGVCNAYGAPLLGKTNEDSLSEVDILKSRVAVLEKHNTELQCLNDRLYQGVVDHIFDTK</sequence>
<dbReference type="InterPro" id="IPR001680">
    <property type="entry name" value="WD40_rpt"/>
</dbReference>
<dbReference type="OrthoDB" id="756370at2759"/>
<dbReference type="AlphaFoldDB" id="A0A177WBI6"/>
<dbReference type="PANTHER" id="PTHR18763:SF0">
    <property type="entry name" value="WD REPEAT-CONTAINING PROTEIN 18"/>
    <property type="match status" value="1"/>
</dbReference>
<dbReference type="STRING" id="403673.A0A177WBI6"/>
<dbReference type="PROSITE" id="PS50294">
    <property type="entry name" value="WD_REPEATS_REGION"/>
    <property type="match status" value="2"/>
</dbReference>
<dbReference type="InterPro" id="IPR015943">
    <property type="entry name" value="WD40/YVTN_repeat-like_dom_sf"/>
</dbReference>
<dbReference type="PROSITE" id="PS50082">
    <property type="entry name" value="WD_REPEATS_2"/>
    <property type="match status" value="3"/>
</dbReference>
<feature type="repeat" description="WD" evidence="4">
    <location>
        <begin position="168"/>
        <end position="199"/>
    </location>
</feature>
<dbReference type="GO" id="GO:0006261">
    <property type="term" value="P:DNA-templated DNA replication"/>
    <property type="evidence" value="ECO:0007669"/>
    <property type="project" value="TreeGrafter"/>
</dbReference>
<dbReference type="Pfam" id="PF00400">
    <property type="entry name" value="WD40"/>
    <property type="match status" value="3"/>
</dbReference>
<gene>
    <name evidence="5" type="ORF">BDEG_21416</name>
</gene>
<dbReference type="SUPFAM" id="SSF50978">
    <property type="entry name" value="WD40 repeat-like"/>
    <property type="match status" value="1"/>
</dbReference>
<keyword evidence="3" id="KW-0677">Repeat</keyword>
<accession>A0A177WBI6</accession>
<dbReference type="Gene3D" id="2.130.10.10">
    <property type="entry name" value="YVTN repeat-like/Quinoprotein amine dehydrogenase"/>
    <property type="match status" value="2"/>
</dbReference>
<dbReference type="eggNOG" id="KOG0646">
    <property type="taxonomic scope" value="Eukaryota"/>
</dbReference>
<evidence type="ECO:0000256" key="3">
    <source>
        <dbReference type="ARBA" id="ARBA00022737"/>
    </source>
</evidence>
<evidence type="ECO:0000256" key="1">
    <source>
        <dbReference type="ARBA" id="ARBA00010143"/>
    </source>
</evidence>
<dbReference type="EMBL" id="DS022300">
    <property type="protein sequence ID" value="OAJ37393.1"/>
    <property type="molecule type" value="Genomic_DNA"/>
</dbReference>
<dbReference type="PANTHER" id="PTHR18763">
    <property type="entry name" value="WD-REPEAT PROTEIN 18"/>
    <property type="match status" value="1"/>
</dbReference>
<dbReference type="GO" id="GO:0006364">
    <property type="term" value="P:rRNA processing"/>
    <property type="evidence" value="ECO:0007669"/>
    <property type="project" value="TreeGrafter"/>
</dbReference>
<dbReference type="InterPro" id="IPR045227">
    <property type="entry name" value="WDR18/Ipi3/RID3"/>
</dbReference>
<dbReference type="InterPro" id="IPR036322">
    <property type="entry name" value="WD40_repeat_dom_sf"/>
</dbReference>
<comment type="similarity">
    <text evidence="1">Belongs to the WD repeat IPI3/WDR18 family.</text>
</comment>
<evidence type="ECO:0000313" key="6">
    <source>
        <dbReference type="Proteomes" id="UP000077115"/>
    </source>
</evidence>
<protein>
    <recommendedName>
        <fullName evidence="7">Pre-rRNA-processing protein IPI3</fullName>
    </recommendedName>
</protein>
<reference evidence="5 6" key="1">
    <citation type="submission" date="2006-10" db="EMBL/GenBank/DDBJ databases">
        <title>The Genome Sequence of Batrachochytrium dendrobatidis JEL423.</title>
        <authorList>
            <consortium name="The Broad Institute Genome Sequencing Platform"/>
            <person name="Birren B."/>
            <person name="Lander E."/>
            <person name="Galagan J."/>
            <person name="Cuomo C."/>
            <person name="Devon K."/>
            <person name="Jaffe D."/>
            <person name="Butler J."/>
            <person name="Alvarez P."/>
            <person name="Gnerre S."/>
            <person name="Grabherr M."/>
            <person name="Kleber M."/>
            <person name="Mauceli E."/>
            <person name="Brockman W."/>
            <person name="Young S."/>
            <person name="LaButti K."/>
            <person name="Sykes S."/>
            <person name="DeCaprio D."/>
            <person name="Crawford M."/>
            <person name="Koehrsen M."/>
            <person name="Engels R."/>
            <person name="Montgomery P."/>
            <person name="Pearson M."/>
            <person name="Howarth C."/>
            <person name="Larson L."/>
            <person name="White J."/>
            <person name="O'Leary S."/>
            <person name="Kodira C."/>
            <person name="Zeng Q."/>
            <person name="Yandava C."/>
            <person name="Alvarado L."/>
            <person name="Longcore J."/>
            <person name="James T."/>
        </authorList>
    </citation>
    <scope>NUCLEOTIDE SEQUENCE [LARGE SCALE GENOMIC DNA]</scope>
    <source>
        <strain evidence="5 6">JEL423</strain>
    </source>
</reference>
<dbReference type="SMART" id="SM00320">
    <property type="entry name" value="WD40"/>
    <property type="match status" value="5"/>
</dbReference>
<evidence type="ECO:0000313" key="5">
    <source>
        <dbReference type="EMBL" id="OAJ37393.1"/>
    </source>
</evidence>
<evidence type="ECO:0000256" key="4">
    <source>
        <dbReference type="PROSITE-ProRule" id="PRU00221"/>
    </source>
</evidence>
<dbReference type="GO" id="GO:0005656">
    <property type="term" value="C:nuclear pre-replicative complex"/>
    <property type="evidence" value="ECO:0007669"/>
    <property type="project" value="TreeGrafter"/>
</dbReference>
<dbReference type="GO" id="GO:0120330">
    <property type="term" value="C:rixosome complex"/>
    <property type="evidence" value="ECO:0007669"/>
    <property type="project" value="TreeGrafter"/>
</dbReference>
<dbReference type="Proteomes" id="UP000077115">
    <property type="component" value="Unassembled WGS sequence"/>
</dbReference>
<feature type="repeat" description="WD" evidence="4">
    <location>
        <begin position="324"/>
        <end position="365"/>
    </location>
</feature>